<reference evidence="10" key="1">
    <citation type="submission" date="2020-03" db="EMBL/GenBank/DDBJ databases">
        <title>Genome of Pelagibius litoralis DSM 21314T.</title>
        <authorList>
            <person name="Wang G."/>
        </authorList>
    </citation>
    <scope>NUCLEOTIDE SEQUENCE</scope>
    <source>
        <strain evidence="10">DSM 21314</strain>
    </source>
</reference>
<evidence type="ECO:0000256" key="2">
    <source>
        <dbReference type="ARBA" id="ARBA00022448"/>
    </source>
</evidence>
<comment type="subcellular location">
    <subcellularLocation>
        <location evidence="1">Cell inner membrane</location>
        <topology evidence="1">Multi-pass membrane protein</topology>
    </subcellularLocation>
</comment>
<evidence type="ECO:0000313" key="10">
    <source>
        <dbReference type="EMBL" id="NIA70757.1"/>
    </source>
</evidence>
<feature type="transmembrane region" description="Helical" evidence="9">
    <location>
        <begin position="147"/>
        <end position="169"/>
    </location>
</feature>
<proteinExistence type="inferred from homology"/>
<evidence type="ECO:0000256" key="8">
    <source>
        <dbReference type="ARBA" id="ARBA00035655"/>
    </source>
</evidence>
<keyword evidence="7 9" id="KW-0472">Membrane</keyword>
<evidence type="ECO:0000256" key="3">
    <source>
        <dbReference type="ARBA" id="ARBA00022475"/>
    </source>
</evidence>
<feature type="transmembrane region" description="Helical" evidence="9">
    <location>
        <begin position="238"/>
        <end position="258"/>
    </location>
</feature>
<dbReference type="RefSeq" id="WP_167227704.1">
    <property type="nucleotide sequence ID" value="NZ_JAAQPH010000016.1"/>
</dbReference>
<name>A0A967F0I0_9PROT</name>
<evidence type="ECO:0000256" key="7">
    <source>
        <dbReference type="ARBA" id="ARBA00023136"/>
    </source>
</evidence>
<evidence type="ECO:0000256" key="4">
    <source>
        <dbReference type="ARBA" id="ARBA00022519"/>
    </source>
</evidence>
<evidence type="ECO:0000313" key="11">
    <source>
        <dbReference type="Proteomes" id="UP000761264"/>
    </source>
</evidence>
<dbReference type="Proteomes" id="UP000761264">
    <property type="component" value="Unassembled WGS sequence"/>
</dbReference>
<feature type="transmembrane region" description="Helical" evidence="9">
    <location>
        <begin position="75"/>
        <end position="93"/>
    </location>
</feature>
<feature type="transmembrane region" description="Helical" evidence="9">
    <location>
        <begin position="307"/>
        <end position="325"/>
    </location>
</feature>
<dbReference type="GO" id="GO:0005886">
    <property type="term" value="C:plasma membrane"/>
    <property type="evidence" value="ECO:0007669"/>
    <property type="project" value="UniProtKB-SubCell"/>
</dbReference>
<sequence length="409" mass="43074">MANSARIDRRSDWRVTAPALLLLAAGALYIADGASGRMAWLYLLGAALGLVLYHAAFGFASAWRVFIAEGRGEGLRAQMVMLGLASLLFFPLIDQGSFFGQPVGGGAVAPLGVSVAVGAAIFGVGMQLAGGCASGTLYTVGGGSTHMVFTLIFFMIGSVIGTAHMPWWIETASWGSISILREWGLFQALAAQLALLAAIAAFTLWVERRLRPAETGEATERRGESPGWRRFVSGPWPLLWGAVALAVLNAVTLVYAGHPWTISFGYTLWGGKLASAAGIDLSAWAFWTWPFPSRALAGSVFENSTSVMNFGVIIGALLAAGLAGRFNPAWRLPWRKVLAAAIGGLLMGYGARLAYGCNVGAYFSGVASGSLHGWLWFAAALGGSYLGNVLRPYFGLQGGFSRRAVPQAA</sequence>
<evidence type="ECO:0000256" key="6">
    <source>
        <dbReference type="ARBA" id="ARBA00022989"/>
    </source>
</evidence>
<feature type="transmembrane region" description="Helical" evidence="9">
    <location>
        <begin position="189"/>
        <end position="206"/>
    </location>
</feature>
<evidence type="ECO:0000256" key="1">
    <source>
        <dbReference type="ARBA" id="ARBA00004429"/>
    </source>
</evidence>
<dbReference type="PANTHER" id="PTHR30574">
    <property type="entry name" value="INNER MEMBRANE PROTEIN YEDE"/>
    <property type="match status" value="1"/>
</dbReference>
<keyword evidence="2" id="KW-0813">Transport</keyword>
<comment type="caution">
    <text evidence="10">The sequence shown here is derived from an EMBL/GenBank/DDBJ whole genome shotgun (WGS) entry which is preliminary data.</text>
</comment>
<feature type="transmembrane region" description="Helical" evidence="9">
    <location>
        <begin position="337"/>
        <end position="355"/>
    </location>
</feature>
<comment type="similarity">
    <text evidence="8">Belongs to the TsuA/YedE (TC 9.B.102) family.</text>
</comment>
<feature type="transmembrane region" description="Helical" evidence="9">
    <location>
        <begin position="40"/>
        <end position="63"/>
    </location>
</feature>
<dbReference type="PANTHER" id="PTHR30574:SF1">
    <property type="entry name" value="SULPHUR TRANSPORT DOMAIN-CONTAINING PROTEIN"/>
    <property type="match status" value="1"/>
</dbReference>
<feature type="transmembrane region" description="Helical" evidence="9">
    <location>
        <begin position="375"/>
        <end position="394"/>
    </location>
</feature>
<dbReference type="InterPro" id="IPR007272">
    <property type="entry name" value="Sulf_transp_TsuA/YedE"/>
</dbReference>
<protein>
    <submittedName>
        <fullName evidence="10">YeeE/YedE family protein</fullName>
    </submittedName>
</protein>
<keyword evidence="5 9" id="KW-0812">Transmembrane</keyword>
<feature type="transmembrane region" description="Helical" evidence="9">
    <location>
        <begin position="113"/>
        <end position="140"/>
    </location>
</feature>
<dbReference type="EMBL" id="JAAQPH010000016">
    <property type="protein sequence ID" value="NIA70757.1"/>
    <property type="molecule type" value="Genomic_DNA"/>
</dbReference>
<keyword evidence="6 9" id="KW-1133">Transmembrane helix</keyword>
<keyword evidence="4" id="KW-0997">Cell inner membrane</keyword>
<keyword evidence="11" id="KW-1185">Reference proteome</keyword>
<evidence type="ECO:0000256" key="9">
    <source>
        <dbReference type="SAM" id="Phobius"/>
    </source>
</evidence>
<accession>A0A967F0I0</accession>
<organism evidence="10 11">
    <name type="scientific">Pelagibius litoralis</name>
    <dbReference type="NCBI Taxonomy" id="374515"/>
    <lineage>
        <taxon>Bacteria</taxon>
        <taxon>Pseudomonadati</taxon>
        <taxon>Pseudomonadota</taxon>
        <taxon>Alphaproteobacteria</taxon>
        <taxon>Rhodospirillales</taxon>
        <taxon>Rhodovibrionaceae</taxon>
        <taxon>Pelagibius</taxon>
    </lineage>
</organism>
<keyword evidence="3" id="KW-1003">Cell membrane</keyword>
<dbReference type="Pfam" id="PF04143">
    <property type="entry name" value="Sulf_transp"/>
    <property type="match status" value="1"/>
</dbReference>
<gene>
    <name evidence="10" type="ORF">HBA54_19335</name>
</gene>
<evidence type="ECO:0000256" key="5">
    <source>
        <dbReference type="ARBA" id="ARBA00022692"/>
    </source>
</evidence>
<dbReference type="AlphaFoldDB" id="A0A967F0I0"/>